<feature type="domain" description="C2" evidence="2">
    <location>
        <begin position="1"/>
        <end position="110"/>
    </location>
</feature>
<feature type="compositionally biased region" description="Polar residues" evidence="1">
    <location>
        <begin position="392"/>
        <end position="403"/>
    </location>
</feature>
<evidence type="ECO:0000259" key="2">
    <source>
        <dbReference type="PROSITE" id="PS50004"/>
    </source>
</evidence>
<dbReference type="PANTHER" id="PTHR32246">
    <property type="entry name" value="INGRESSION PROTEIN FIC1"/>
    <property type="match status" value="1"/>
</dbReference>
<dbReference type="GO" id="GO:0006952">
    <property type="term" value="P:defense response"/>
    <property type="evidence" value="ECO:0007669"/>
    <property type="project" value="InterPro"/>
</dbReference>
<dbReference type="Pfam" id="PF00168">
    <property type="entry name" value="C2"/>
    <property type="match status" value="1"/>
</dbReference>
<dbReference type="Proteomes" id="UP000243499">
    <property type="component" value="Chromosome 7"/>
</dbReference>
<accession>A0A2T8IAL9</accession>
<dbReference type="Gramene" id="PVH34727">
    <property type="protein sequence ID" value="PVH34727"/>
    <property type="gene ID" value="PAHAL_7G017200"/>
</dbReference>
<dbReference type="InterPro" id="IPR035892">
    <property type="entry name" value="C2_domain_sf"/>
</dbReference>
<dbReference type="InterPro" id="IPR044750">
    <property type="entry name" value="C2_SRC2/BAP"/>
</dbReference>
<feature type="compositionally biased region" description="Low complexity" evidence="1">
    <location>
        <begin position="323"/>
        <end position="372"/>
    </location>
</feature>
<dbReference type="CDD" id="cd04051">
    <property type="entry name" value="C2_SRC2_like"/>
    <property type="match status" value="1"/>
</dbReference>
<dbReference type="Gene3D" id="2.60.40.150">
    <property type="entry name" value="C2 domain"/>
    <property type="match status" value="1"/>
</dbReference>
<protein>
    <recommendedName>
        <fullName evidence="2">C2 domain-containing protein</fullName>
    </recommendedName>
</protein>
<dbReference type="SMART" id="SM00239">
    <property type="entry name" value="C2"/>
    <property type="match status" value="1"/>
</dbReference>
<proteinExistence type="predicted"/>
<dbReference type="EMBL" id="CM008052">
    <property type="protein sequence ID" value="PVH34727.1"/>
    <property type="molecule type" value="Genomic_DNA"/>
</dbReference>
<gene>
    <name evidence="3" type="ORF">PAHAL_7G017200</name>
</gene>
<feature type="compositionally biased region" description="Polar residues" evidence="1">
    <location>
        <begin position="235"/>
        <end position="244"/>
    </location>
</feature>
<dbReference type="PROSITE" id="PS50004">
    <property type="entry name" value="C2"/>
    <property type="match status" value="1"/>
</dbReference>
<dbReference type="AlphaFoldDB" id="A0A2T8IAL9"/>
<evidence type="ECO:0000313" key="3">
    <source>
        <dbReference type="EMBL" id="PVH34727.1"/>
    </source>
</evidence>
<dbReference type="SUPFAM" id="SSF49562">
    <property type="entry name" value="C2 domain (Calcium/lipid-binding domain, CaLB)"/>
    <property type="match status" value="1"/>
</dbReference>
<feature type="compositionally biased region" description="Polar residues" evidence="1">
    <location>
        <begin position="417"/>
        <end position="430"/>
    </location>
</feature>
<feature type="region of interest" description="Disordered" evidence="1">
    <location>
        <begin position="156"/>
        <end position="430"/>
    </location>
</feature>
<feature type="compositionally biased region" description="Pro residues" evidence="1">
    <location>
        <begin position="164"/>
        <end position="194"/>
    </location>
</feature>
<dbReference type="PANTHER" id="PTHR32246:SF170">
    <property type="entry name" value="PROTEIN SRC2-LIKE PROTEIN"/>
    <property type="match status" value="1"/>
</dbReference>
<name>A0A2T8IAL9_9POAL</name>
<evidence type="ECO:0000256" key="1">
    <source>
        <dbReference type="SAM" id="MobiDB-lite"/>
    </source>
</evidence>
<reference evidence="3" key="1">
    <citation type="submission" date="2018-04" db="EMBL/GenBank/DDBJ databases">
        <title>WGS assembly of Panicum hallii.</title>
        <authorList>
            <person name="Lovell J."/>
            <person name="Jenkins J."/>
            <person name="Lowry D."/>
            <person name="Mamidi S."/>
            <person name="Sreedasyam A."/>
            <person name="Weng X."/>
            <person name="Barry K."/>
            <person name="Bonette J."/>
            <person name="Campitelli B."/>
            <person name="Daum C."/>
            <person name="Gordon S."/>
            <person name="Gould B."/>
            <person name="Lipzen A."/>
            <person name="Macqueen A."/>
            <person name="Palacio-Mejia J."/>
            <person name="Plott C."/>
            <person name="Shakirov E."/>
            <person name="Shu S."/>
            <person name="Yoshinaga Y."/>
            <person name="Zane M."/>
            <person name="Rokhsar D."/>
            <person name="Grimwood J."/>
            <person name="Schmutz J."/>
            <person name="Juenger T."/>
        </authorList>
    </citation>
    <scope>NUCLEOTIDE SEQUENCE [LARGE SCALE GENOMIC DNA]</scope>
    <source>
        <strain evidence="3">FIL2</strain>
    </source>
</reference>
<feature type="compositionally biased region" description="Basic and acidic residues" evidence="1">
    <location>
        <begin position="245"/>
        <end position="261"/>
    </location>
</feature>
<dbReference type="InterPro" id="IPR000008">
    <property type="entry name" value="C2_dom"/>
</dbReference>
<sequence>MAYRELELTLLSARDLKNVNLITRMDVYAVVTISGDPLTRQCTAPDPSGGRNPCWNATLRFAVPPTAAAAVGGCLHVLLRAERVLGDRDVGEVIIPLADLLAGAPTSGPQQPQLASYQVRKVHRWEPRGMLNVSYRLGPVVAPVAEPQEKPPVVMAYPVGVPSSQPPRPPADAYPPPPPPRAPAPAPAPAPGQPPRSGQSNRLGPEGPTQVCVGPHTQIILGAHTGPPPTGTTTMSPARSNNSQRKLDGARPKEHPHHDDTAAYAPTQPIISPRMEDRSRPRVFSPHHTQVGSFREAEVTSQRVAVPPSKEPLTSPHPPSRHPPASAFSSRSSSSSSSSPYASGYPFALSPCSSAHSSAPSPYSSTHRSTPSPHSPPVQQVARDEFGARAISHTNASPRSPSQPAARDALGDRAIRHTNSYSASTPRVSS</sequence>
<organism evidence="3">
    <name type="scientific">Panicum hallii</name>
    <dbReference type="NCBI Taxonomy" id="206008"/>
    <lineage>
        <taxon>Eukaryota</taxon>
        <taxon>Viridiplantae</taxon>
        <taxon>Streptophyta</taxon>
        <taxon>Embryophyta</taxon>
        <taxon>Tracheophyta</taxon>
        <taxon>Spermatophyta</taxon>
        <taxon>Magnoliopsida</taxon>
        <taxon>Liliopsida</taxon>
        <taxon>Poales</taxon>
        <taxon>Poaceae</taxon>
        <taxon>PACMAD clade</taxon>
        <taxon>Panicoideae</taxon>
        <taxon>Panicodae</taxon>
        <taxon>Paniceae</taxon>
        <taxon>Panicinae</taxon>
        <taxon>Panicum</taxon>
        <taxon>Panicum sect. Panicum</taxon>
    </lineage>
</organism>